<evidence type="ECO:0000313" key="1">
    <source>
        <dbReference type="EMBL" id="KAK8773227.1"/>
    </source>
</evidence>
<evidence type="ECO:0000313" key="2">
    <source>
        <dbReference type="Proteomes" id="UP001321473"/>
    </source>
</evidence>
<comment type="caution">
    <text evidence="1">The sequence shown here is derived from an EMBL/GenBank/DDBJ whole genome shotgun (WGS) entry which is preliminary data.</text>
</comment>
<protein>
    <submittedName>
        <fullName evidence="1">Uncharacterized protein</fullName>
    </submittedName>
</protein>
<proteinExistence type="predicted"/>
<gene>
    <name evidence="1" type="ORF">V5799_012240</name>
</gene>
<accession>A0AAQ4EEM0</accession>
<organism evidence="1 2">
    <name type="scientific">Amblyomma americanum</name>
    <name type="common">Lone star tick</name>
    <dbReference type="NCBI Taxonomy" id="6943"/>
    <lineage>
        <taxon>Eukaryota</taxon>
        <taxon>Metazoa</taxon>
        <taxon>Ecdysozoa</taxon>
        <taxon>Arthropoda</taxon>
        <taxon>Chelicerata</taxon>
        <taxon>Arachnida</taxon>
        <taxon>Acari</taxon>
        <taxon>Parasitiformes</taxon>
        <taxon>Ixodida</taxon>
        <taxon>Ixodoidea</taxon>
        <taxon>Ixodidae</taxon>
        <taxon>Amblyomminae</taxon>
        <taxon>Amblyomma</taxon>
    </lineage>
</organism>
<keyword evidence="2" id="KW-1185">Reference proteome</keyword>
<dbReference type="AlphaFoldDB" id="A0AAQ4EEM0"/>
<name>A0AAQ4EEM0_AMBAM</name>
<sequence length="87" mass="9609">MFESLLGAERCLLNPVPWHVLLPLDLAPVTAYTSSAMSLTGVLDSAGFLESLPPLFHRCLLWTLLGQRLEGERRSSVAARLLRSCED</sequence>
<reference evidence="1 2" key="1">
    <citation type="journal article" date="2023" name="Arcadia Sci">
        <title>De novo assembly of a long-read Amblyomma americanum tick genome.</title>
        <authorList>
            <person name="Chou S."/>
            <person name="Poskanzer K.E."/>
            <person name="Rollins M."/>
            <person name="Thuy-Boun P.S."/>
        </authorList>
    </citation>
    <scope>NUCLEOTIDE SEQUENCE [LARGE SCALE GENOMIC DNA]</scope>
    <source>
        <strain evidence="1">F_SG_1</strain>
        <tissue evidence="1">Salivary glands</tissue>
    </source>
</reference>
<dbReference type="EMBL" id="JARKHS020017184">
    <property type="protein sequence ID" value="KAK8773227.1"/>
    <property type="molecule type" value="Genomic_DNA"/>
</dbReference>
<dbReference type="Proteomes" id="UP001321473">
    <property type="component" value="Unassembled WGS sequence"/>
</dbReference>